<dbReference type="GO" id="GO:0002181">
    <property type="term" value="P:cytoplasmic translation"/>
    <property type="evidence" value="ECO:0007669"/>
    <property type="project" value="TreeGrafter"/>
</dbReference>
<evidence type="ECO:0000313" key="6">
    <source>
        <dbReference type="EMBL" id="ABW98105.1"/>
    </source>
</evidence>
<dbReference type="GeneID" id="5739853"/>
<feature type="region of interest" description="Disordered" evidence="5">
    <location>
        <begin position="72"/>
        <end position="92"/>
    </location>
</feature>
<dbReference type="InterPro" id="IPR012678">
    <property type="entry name" value="Ribosomal_uL23/eL15/eS24_sf"/>
</dbReference>
<dbReference type="EMBL" id="CP000882">
    <property type="protein sequence ID" value="ABW98105.1"/>
    <property type="molecule type" value="Genomic_DNA"/>
</dbReference>
<accession>A9BKV0</accession>
<evidence type="ECO:0000256" key="2">
    <source>
        <dbReference type="ARBA" id="ARBA00022980"/>
    </source>
</evidence>
<keyword evidence="3 4" id="KW-0687">Ribonucleoprotein</keyword>
<protein>
    <recommendedName>
        <fullName evidence="4">Ribosomal protein L15</fullName>
    </recommendedName>
</protein>
<dbReference type="Proteomes" id="UP000243127">
    <property type="component" value="Nucleomorph 2"/>
</dbReference>
<dbReference type="SMART" id="SM01384">
    <property type="entry name" value="Ribosomal_L15e"/>
    <property type="match status" value="1"/>
</dbReference>
<sequence>MGSATFINEIWRNKKSDIMSFLLQIRAWEYRHLPSVYRIKRPSRPEKAKKLGYKTKQGFIIYRVKIRRGGRKKQVKKGITNGKPKNHGVNEKKFGRNKKSLAEERAGNFCGNLRVLNSYWINQDSLYKYFEVILVDPFHKNIKRDPNINWITSPTAKHRELRGLTSSGKKSRGLRKKGHRANKSRPSKRAAWKKNNTISLRRYR</sequence>
<feature type="compositionally biased region" description="Basic residues" evidence="5">
    <location>
        <begin position="169"/>
        <end position="192"/>
    </location>
</feature>
<dbReference type="SUPFAM" id="SSF54189">
    <property type="entry name" value="Ribosomal proteins S24e, L23 and L15e"/>
    <property type="match status" value="1"/>
</dbReference>
<dbReference type="PANTHER" id="PTHR11847:SF4">
    <property type="entry name" value="LARGE RIBOSOMAL SUBUNIT PROTEIN EL15"/>
    <property type="match status" value="1"/>
</dbReference>
<evidence type="ECO:0000256" key="5">
    <source>
        <dbReference type="SAM" id="MobiDB-lite"/>
    </source>
</evidence>
<dbReference type="GO" id="GO:0003723">
    <property type="term" value="F:RNA binding"/>
    <property type="evidence" value="ECO:0007669"/>
    <property type="project" value="TreeGrafter"/>
</dbReference>
<geneLocation type="nucleomorph" evidence="6"/>
<dbReference type="FunFam" id="3.40.1120.10:FF:000001">
    <property type="entry name" value="Ribosomal protein L15"/>
    <property type="match status" value="1"/>
</dbReference>
<dbReference type="PANTHER" id="PTHR11847">
    <property type="entry name" value="RIBOSOMAL PROTEIN L15"/>
    <property type="match status" value="1"/>
</dbReference>
<dbReference type="Pfam" id="PF00827">
    <property type="entry name" value="Ribosomal_L15e"/>
    <property type="match status" value="1"/>
</dbReference>
<gene>
    <name evidence="6" type="ORF">HAN_2g283</name>
</gene>
<proteinExistence type="inferred from homology"/>
<dbReference type="InterPro" id="IPR000439">
    <property type="entry name" value="Ribosomal_eL15"/>
</dbReference>
<name>A9BKV0_HEMAN</name>
<dbReference type="AlphaFoldDB" id="A9BKV0"/>
<evidence type="ECO:0000313" key="7">
    <source>
        <dbReference type="Proteomes" id="UP000243127"/>
    </source>
</evidence>
<keyword evidence="6" id="KW-0542">Nucleomorph</keyword>
<dbReference type="GO" id="GO:0022625">
    <property type="term" value="C:cytosolic large ribosomal subunit"/>
    <property type="evidence" value="ECO:0007669"/>
    <property type="project" value="TreeGrafter"/>
</dbReference>
<dbReference type="InterPro" id="IPR024794">
    <property type="entry name" value="Rbsml_eL15_core_dom_sf"/>
</dbReference>
<comment type="similarity">
    <text evidence="1 4">Belongs to the eukaryotic ribosomal protein eL15 family.</text>
</comment>
<feature type="region of interest" description="Disordered" evidence="5">
    <location>
        <begin position="159"/>
        <end position="195"/>
    </location>
</feature>
<dbReference type="GO" id="GO:0003735">
    <property type="term" value="F:structural constituent of ribosome"/>
    <property type="evidence" value="ECO:0007669"/>
    <property type="project" value="InterPro"/>
</dbReference>
<dbReference type="NCBIfam" id="NF003269">
    <property type="entry name" value="PRK04243.1"/>
    <property type="match status" value="1"/>
</dbReference>
<evidence type="ECO:0000256" key="3">
    <source>
        <dbReference type="ARBA" id="ARBA00023274"/>
    </source>
</evidence>
<evidence type="ECO:0000256" key="1">
    <source>
        <dbReference type="ARBA" id="ARBA00006857"/>
    </source>
</evidence>
<dbReference type="Gene3D" id="3.40.1120.10">
    <property type="entry name" value="Ribosomal protein l15e"/>
    <property type="match status" value="1"/>
</dbReference>
<keyword evidence="2 4" id="KW-0689">Ribosomal protein</keyword>
<dbReference type="RefSeq" id="XP_001712430.1">
    <property type="nucleotide sequence ID" value="XM_001712378.1"/>
</dbReference>
<evidence type="ECO:0000256" key="4">
    <source>
        <dbReference type="RuleBase" id="RU000663"/>
    </source>
</evidence>
<reference evidence="6 7" key="1">
    <citation type="journal article" date="2007" name="Proc. Natl. Acad. Sci. U.S.A.">
        <title>Nucleomorph genome of Hemiselmis andersenii reveals complete intron loss and compaction as a driver of protein structure and function.</title>
        <authorList>
            <person name="Lane C.E."/>
            <person name="van den Heuvel K."/>
            <person name="Kozera C."/>
            <person name="Curtis B.A."/>
            <person name="Parsons B.J."/>
            <person name="Bowman S."/>
            <person name="Archibald J.M."/>
        </authorList>
    </citation>
    <scope>NUCLEOTIDE SEQUENCE [LARGE SCALE GENOMIC DNA]</scope>
    <source>
        <strain evidence="6 7">CCMP644</strain>
    </source>
</reference>
<organism evidence="6 7">
    <name type="scientific">Hemiselmis andersenii</name>
    <name type="common">Cryptophyte alga</name>
    <dbReference type="NCBI Taxonomy" id="464988"/>
    <lineage>
        <taxon>Eukaryota</taxon>
        <taxon>Cryptophyceae</taxon>
        <taxon>Cryptomonadales</taxon>
        <taxon>Hemiselmidaceae</taxon>
        <taxon>Hemiselmis</taxon>
    </lineage>
</organism>